<dbReference type="GO" id="GO:0004252">
    <property type="term" value="F:serine-type endopeptidase activity"/>
    <property type="evidence" value="ECO:0007669"/>
    <property type="project" value="UniProtKB-EC"/>
</dbReference>
<feature type="domain" description="Peptidase S9A N-terminal" evidence="10">
    <location>
        <begin position="35"/>
        <end position="433"/>
    </location>
</feature>
<reference evidence="11" key="1">
    <citation type="submission" date="2023-07" db="EMBL/GenBank/DDBJ databases">
        <title>Genomic Encyclopedia of Type Strains, Phase IV (KMG-IV): sequencing the most valuable type-strain genomes for metagenomic binning, comparative biology and taxonomic classification.</title>
        <authorList>
            <person name="Goeker M."/>
        </authorList>
    </citation>
    <scope>NUCLEOTIDE SEQUENCE</scope>
    <source>
        <strain evidence="11">DSM 26174</strain>
    </source>
</reference>
<evidence type="ECO:0000256" key="4">
    <source>
        <dbReference type="ARBA" id="ARBA00022670"/>
    </source>
</evidence>
<evidence type="ECO:0000256" key="8">
    <source>
        <dbReference type="ARBA" id="ARBA00081187"/>
    </source>
</evidence>
<dbReference type="GO" id="GO:0005829">
    <property type="term" value="C:cytosol"/>
    <property type="evidence" value="ECO:0007669"/>
    <property type="project" value="TreeGrafter"/>
</dbReference>
<keyword evidence="4" id="KW-0645">Protease</keyword>
<organism evidence="11 12">
    <name type="scientific">Aureibacter tunicatorum</name>
    <dbReference type="NCBI Taxonomy" id="866807"/>
    <lineage>
        <taxon>Bacteria</taxon>
        <taxon>Pseudomonadati</taxon>
        <taxon>Bacteroidota</taxon>
        <taxon>Cytophagia</taxon>
        <taxon>Cytophagales</taxon>
        <taxon>Persicobacteraceae</taxon>
        <taxon>Aureibacter</taxon>
    </lineage>
</organism>
<keyword evidence="12" id="KW-1185">Reference proteome</keyword>
<sequence length="711" mass="80598">MKKYFLLFCLPALFLSCENKQNTNDKFPPIEVKYPVTSKVDSVDVYHGVEVKDPYRWLEDDRSTETEAWVKEENKVTEGYLSKIPFRDQVKKRLTEIWNYPKFSSPFKGGDKYYYFKNDGLQNQSVLYQQSSLEGEPSVFLDPNKLSSDGTIALMNISFSKDGKLAAYAVAKSGSDWNDIYIMDAESKQLLPDSINWAKFTGIAWQGEGFYYSRYDKPEGSAYSSKNEFHKVYYHKIGDPQDKDELIYEDADHPLRNFYASTTEDEEFLIVTASEGTSGNALFIKPRMTGEFVSVVDNFKNDHNVVGNLNEEEILMITNLDAPNNKLVRVNLKKPEESNWVEVIPNTDELLSSVTMAGGKLIVKYISDAKSKVQQFDYDGTKVADVQLPDLGTASGFYGKKDDNEVFYKFTSFTFPSNIYKYDIKENTSSLFRASEVDFDASKYETKQVFYESKDGTKVPMFIVHKKGLKLDGTNPTYLYAYGGFDISLLPRFSAATIVWLENGGIYAQPNIRGGGEYGQAWHEAGMKHNKQNVFDDFIAAGEYLIDQKYTSSERLAIAGGSNGGLLVGACMTQRPELFKVAFPAVGVLDMLRYHKFTIGWAWAVEYGSSDEEEHFQNLFKYSPLHNIKNTSYPATMVITADHDDRVVPAHSFKFAATLQEKNQGSNPVLIRIETKAGHGAGKPTSKIIEEKADVYSFAWYNMMFEPKLQK</sequence>
<dbReference type="EC" id="3.4.21.26" evidence="3"/>
<dbReference type="PANTHER" id="PTHR42881:SF2">
    <property type="entry name" value="PROLYL ENDOPEPTIDASE"/>
    <property type="match status" value="1"/>
</dbReference>
<dbReference type="InterPro" id="IPR002471">
    <property type="entry name" value="Pept_S9_AS"/>
</dbReference>
<dbReference type="Proteomes" id="UP001185092">
    <property type="component" value="Unassembled WGS sequence"/>
</dbReference>
<evidence type="ECO:0000256" key="6">
    <source>
        <dbReference type="ARBA" id="ARBA00022825"/>
    </source>
</evidence>
<keyword evidence="5 11" id="KW-0378">Hydrolase</keyword>
<dbReference type="InterPro" id="IPR001375">
    <property type="entry name" value="Peptidase_S9_cat"/>
</dbReference>
<evidence type="ECO:0000313" key="11">
    <source>
        <dbReference type="EMBL" id="MDR6237237.1"/>
    </source>
</evidence>
<dbReference type="PANTHER" id="PTHR42881">
    <property type="entry name" value="PROLYL ENDOPEPTIDASE"/>
    <property type="match status" value="1"/>
</dbReference>
<evidence type="ECO:0000256" key="7">
    <source>
        <dbReference type="ARBA" id="ARBA00060121"/>
    </source>
</evidence>
<dbReference type="Gene3D" id="3.40.50.1820">
    <property type="entry name" value="alpha/beta hydrolase"/>
    <property type="match status" value="1"/>
</dbReference>
<dbReference type="GO" id="GO:0006508">
    <property type="term" value="P:proteolysis"/>
    <property type="evidence" value="ECO:0007669"/>
    <property type="project" value="UniProtKB-KW"/>
</dbReference>
<dbReference type="PRINTS" id="PR00862">
    <property type="entry name" value="PROLIGOPTASE"/>
</dbReference>
<dbReference type="Pfam" id="PF02897">
    <property type="entry name" value="Peptidase_S9_N"/>
    <property type="match status" value="1"/>
</dbReference>
<dbReference type="RefSeq" id="WP_309936684.1">
    <property type="nucleotide sequence ID" value="NZ_AP025305.1"/>
</dbReference>
<dbReference type="InterPro" id="IPR029058">
    <property type="entry name" value="AB_hydrolase_fold"/>
</dbReference>
<comment type="similarity">
    <text evidence="2">Belongs to the peptidase S9A family.</text>
</comment>
<dbReference type="Pfam" id="PF00326">
    <property type="entry name" value="Peptidase_S9"/>
    <property type="match status" value="1"/>
</dbReference>
<evidence type="ECO:0000256" key="5">
    <source>
        <dbReference type="ARBA" id="ARBA00022801"/>
    </source>
</evidence>
<dbReference type="FunFam" id="2.130.10.120:FF:000001">
    <property type="entry name" value="Prolyl endopeptidase"/>
    <property type="match status" value="1"/>
</dbReference>
<keyword evidence="6" id="KW-0720">Serine protease</keyword>
<dbReference type="InterPro" id="IPR051167">
    <property type="entry name" value="Prolyl_oligopep/macrocyclase"/>
</dbReference>
<proteinExistence type="inferred from homology"/>
<evidence type="ECO:0000256" key="3">
    <source>
        <dbReference type="ARBA" id="ARBA00011897"/>
    </source>
</evidence>
<dbReference type="InterPro" id="IPR002470">
    <property type="entry name" value="Peptidase_S9A"/>
</dbReference>
<dbReference type="InterPro" id="IPR023302">
    <property type="entry name" value="Pept_S9A_N"/>
</dbReference>
<evidence type="ECO:0000259" key="9">
    <source>
        <dbReference type="Pfam" id="PF00326"/>
    </source>
</evidence>
<evidence type="ECO:0000313" key="12">
    <source>
        <dbReference type="Proteomes" id="UP001185092"/>
    </source>
</evidence>
<accession>A0AAE4BRH3</accession>
<comment type="function">
    <text evidence="7">Cleaves peptide bonds on the C-terminal side of prolyl residues within peptides that are up to approximately 30 amino acids long. Has an absolute requirement for an X-Pro bond in the trans configuration immediately preceding the Pro-Y scissible bond.</text>
</comment>
<dbReference type="PROSITE" id="PS00708">
    <property type="entry name" value="PRO_ENDOPEP_SER"/>
    <property type="match status" value="1"/>
</dbReference>
<dbReference type="SUPFAM" id="SSF53474">
    <property type="entry name" value="alpha/beta-Hydrolases"/>
    <property type="match status" value="1"/>
</dbReference>
<comment type="caution">
    <text evidence="11">The sequence shown here is derived from an EMBL/GenBank/DDBJ whole genome shotgun (WGS) entry which is preliminary data.</text>
</comment>
<comment type="catalytic activity">
    <reaction evidence="1">
        <text>Hydrolysis of Pro-|-Xaa &gt;&gt; Ala-|-Xaa in oligopeptides.</text>
        <dbReference type="EC" id="3.4.21.26"/>
    </reaction>
</comment>
<dbReference type="PROSITE" id="PS51257">
    <property type="entry name" value="PROKAR_LIPOPROTEIN"/>
    <property type="match status" value="1"/>
</dbReference>
<evidence type="ECO:0000256" key="2">
    <source>
        <dbReference type="ARBA" id="ARBA00005228"/>
    </source>
</evidence>
<dbReference type="SUPFAM" id="SSF50993">
    <property type="entry name" value="Peptidase/esterase 'gauge' domain"/>
    <property type="match status" value="1"/>
</dbReference>
<dbReference type="FunFam" id="3.40.50.1820:FF:000005">
    <property type="entry name" value="Prolyl endopeptidase"/>
    <property type="match status" value="1"/>
</dbReference>
<dbReference type="Gene3D" id="2.130.10.120">
    <property type="entry name" value="Prolyl oligopeptidase, N-terminal domain"/>
    <property type="match status" value="1"/>
</dbReference>
<protein>
    <recommendedName>
        <fullName evidence="3">prolyl oligopeptidase</fullName>
        <ecNumber evidence="3">3.4.21.26</ecNumber>
    </recommendedName>
    <alternativeName>
        <fullName evidence="8">Proline-specific endopeptidase</fullName>
    </alternativeName>
</protein>
<dbReference type="EMBL" id="JAVDQD010000001">
    <property type="protein sequence ID" value="MDR6237237.1"/>
    <property type="molecule type" value="Genomic_DNA"/>
</dbReference>
<dbReference type="AlphaFoldDB" id="A0AAE4BRH3"/>
<evidence type="ECO:0000256" key="1">
    <source>
        <dbReference type="ARBA" id="ARBA00001070"/>
    </source>
</evidence>
<name>A0AAE4BRH3_9BACT</name>
<gene>
    <name evidence="11" type="ORF">HNQ88_000213</name>
</gene>
<feature type="domain" description="Peptidase S9 prolyl oligopeptidase catalytic" evidence="9">
    <location>
        <begin position="492"/>
        <end position="701"/>
    </location>
</feature>
<dbReference type="GO" id="GO:0070012">
    <property type="term" value="F:oligopeptidase activity"/>
    <property type="evidence" value="ECO:0007669"/>
    <property type="project" value="TreeGrafter"/>
</dbReference>
<evidence type="ECO:0000259" key="10">
    <source>
        <dbReference type="Pfam" id="PF02897"/>
    </source>
</evidence>